<reference evidence="1" key="1">
    <citation type="journal article" date="2016" name="Nat. Genet.">
        <title>A high-quality carrot genome assembly provides new insights into carotenoid accumulation and asterid genome evolution.</title>
        <authorList>
            <person name="Iorizzo M."/>
            <person name="Ellison S."/>
            <person name="Senalik D."/>
            <person name="Zeng P."/>
            <person name="Satapoomin P."/>
            <person name="Huang J."/>
            <person name="Bowman M."/>
            <person name="Iovene M."/>
            <person name="Sanseverino W."/>
            <person name="Cavagnaro P."/>
            <person name="Yildiz M."/>
            <person name="Macko-Podgorni A."/>
            <person name="Moranska E."/>
            <person name="Grzebelus E."/>
            <person name="Grzebelus D."/>
            <person name="Ashrafi H."/>
            <person name="Zheng Z."/>
            <person name="Cheng S."/>
            <person name="Spooner D."/>
            <person name="Van Deynze A."/>
            <person name="Simon P."/>
        </authorList>
    </citation>
    <scope>NUCLEOTIDE SEQUENCE [LARGE SCALE GENOMIC DNA]</scope>
    <source>
        <tissue evidence="1">Leaf</tissue>
    </source>
</reference>
<reference evidence="2" key="2">
    <citation type="submission" date="2022-03" db="EMBL/GenBank/DDBJ databases">
        <title>Draft title - Genomic analysis of global carrot germplasm unveils the trajectory of domestication and the origin of high carotenoid orange carrot.</title>
        <authorList>
            <person name="Iorizzo M."/>
            <person name="Ellison S."/>
            <person name="Senalik D."/>
            <person name="Macko-Podgorni A."/>
            <person name="Grzebelus D."/>
            <person name="Bostan H."/>
            <person name="Rolling W."/>
            <person name="Curaba J."/>
            <person name="Simon P."/>
        </authorList>
    </citation>
    <scope>NUCLEOTIDE SEQUENCE</scope>
    <source>
        <tissue evidence="2">Leaf</tissue>
    </source>
</reference>
<dbReference type="AlphaFoldDB" id="A0A164YV30"/>
<evidence type="ECO:0000313" key="2">
    <source>
        <dbReference type="EMBL" id="WOH01453.1"/>
    </source>
</evidence>
<proteinExistence type="predicted"/>
<evidence type="ECO:0000313" key="1">
    <source>
        <dbReference type="EMBL" id="KZM94964.1"/>
    </source>
</evidence>
<evidence type="ECO:0000313" key="3">
    <source>
        <dbReference type="Proteomes" id="UP000077755"/>
    </source>
</evidence>
<keyword evidence="3" id="KW-1185">Reference proteome</keyword>
<dbReference type="Proteomes" id="UP000077755">
    <property type="component" value="Chromosome 5"/>
</dbReference>
<dbReference type="EMBL" id="CP093347">
    <property type="protein sequence ID" value="WOH01453.1"/>
    <property type="molecule type" value="Genomic_DNA"/>
</dbReference>
<accession>A0A164YV30</accession>
<dbReference type="Gramene" id="KZM94964">
    <property type="protein sequence ID" value="KZM94964"/>
    <property type="gene ID" value="DCAR_018206"/>
</dbReference>
<dbReference type="EMBL" id="LNRQ01000005">
    <property type="protein sequence ID" value="KZM94964.1"/>
    <property type="molecule type" value="Genomic_DNA"/>
</dbReference>
<name>A0A164YV30_DAUCS</name>
<protein>
    <submittedName>
        <fullName evidence="1">Uncharacterized protein</fullName>
    </submittedName>
</protein>
<organism evidence="1">
    <name type="scientific">Daucus carota subsp. sativus</name>
    <name type="common">Carrot</name>
    <dbReference type="NCBI Taxonomy" id="79200"/>
    <lineage>
        <taxon>Eukaryota</taxon>
        <taxon>Viridiplantae</taxon>
        <taxon>Streptophyta</taxon>
        <taxon>Embryophyta</taxon>
        <taxon>Tracheophyta</taxon>
        <taxon>Spermatophyta</taxon>
        <taxon>Magnoliopsida</taxon>
        <taxon>eudicotyledons</taxon>
        <taxon>Gunneridae</taxon>
        <taxon>Pentapetalae</taxon>
        <taxon>asterids</taxon>
        <taxon>campanulids</taxon>
        <taxon>Apiales</taxon>
        <taxon>Apiaceae</taxon>
        <taxon>Apioideae</taxon>
        <taxon>Scandiceae</taxon>
        <taxon>Daucinae</taxon>
        <taxon>Daucus</taxon>
        <taxon>Daucus sect. Daucus</taxon>
    </lineage>
</organism>
<gene>
    <name evidence="1" type="ORF">DCAR_018206</name>
    <name evidence="2" type="ORF">DCAR_0520837</name>
</gene>
<sequence>MQFFGHSRFWIRFKAAALGQEAINFQADMSQRMRCRSTNVVPVWIQSVYPLPPSAKSIEAEGVGDMTEGDGAKLMVMKKEMMVKRQRNQTLRKEDEKIPFREINKRIKRRRVAQLLMEQKIHVAD</sequence>